<sequence>MQKCDAEMINFRGNATNVLSEIVTIVTQQRKLLDEFKAKIEAMRDQKEMLSKQNVPEIKNIARPTSSYTQSLKLNKPKTIIRDQKSQLSFHGIIDNDDDLIIPTQ</sequence>
<reference evidence="3" key="1">
    <citation type="submission" date="2022-11" db="UniProtKB">
        <authorList>
            <consortium name="WormBaseParasite"/>
        </authorList>
    </citation>
    <scope>IDENTIFICATION</scope>
</reference>
<evidence type="ECO:0000313" key="3">
    <source>
        <dbReference type="WBParaSite" id="nRc.2.0.1.t21684-RA"/>
    </source>
</evidence>
<feature type="coiled-coil region" evidence="1">
    <location>
        <begin position="26"/>
        <end position="53"/>
    </location>
</feature>
<protein>
    <submittedName>
        <fullName evidence="3">Uncharacterized protein</fullName>
    </submittedName>
</protein>
<name>A0A915J7F8_ROMCU</name>
<keyword evidence="1" id="KW-0175">Coiled coil</keyword>
<accession>A0A915J7F8</accession>
<organism evidence="2 3">
    <name type="scientific">Romanomermis culicivorax</name>
    <name type="common">Nematode worm</name>
    <dbReference type="NCBI Taxonomy" id="13658"/>
    <lineage>
        <taxon>Eukaryota</taxon>
        <taxon>Metazoa</taxon>
        <taxon>Ecdysozoa</taxon>
        <taxon>Nematoda</taxon>
        <taxon>Enoplea</taxon>
        <taxon>Dorylaimia</taxon>
        <taxon>Mermithida</taxon>
        <taxon>Mermithoidea</taxon>
        <taxon>Mermithidae</taxon>
        <taxon>Romanomermis</taxon>
    </lineage>
</organism>
<keyword evidence="2" id="KW-1185">Reference proteome</keyword>
<evidence type="ECO:0000313" key="2">
    <source>
        <dbReference type="Proteomes" id="UP000887565"/>
    </source>
</evidence>
<dbReference type="WBParaSite" id="nRc.2.0.1.t21684-RA">
    <property type="protein sequence ID" value="nRc.2.0.1.t21684-RA"/>
    <property type="gene ID" value="nRc.2.0.1.g21684"/>
</dbReference>
<dbReference type="AlphaFoldDB" id="A0A915J7F8"/>
<evidence type="ECO:0000256" key="1">
    <source>
        <dbReference type="SAM" id="Coils"/>
    </source>
</evidence>
<proteinExistence type="predicted"/>
<dbReference type="Proteomes" id="UP000887565">
    <property type="component" value="Unplaced"/>
</dbReference>